<feature type="transmembrane region" description="Helical" evidence="1">
    <location>
        <begin position="459"/>
        <end position="476"/>
    </location>
</feature>
<feature type="transmembrane region" description="Helical" evidence="1">
    <location>
        <begin position="191"/>
        <end position="209"/>
    </location>
</feature>
<feature type="transmembrane region" description="Helical" evidence="1">
    <location>
        <begin position="70"/>
        <end position="89"/>
    </location>
</feature>
<accession>A0A933SIH2</accession>
<sequence>MARALRMPALRAFASPPVWGLLAAAAGLALLAYEGVWRAALGVELIALAFWVWARAAADSREQIARWGWLRRPAMALWLAAALALALPAPPVPPAPPSVPRAGLATVLEVPQLSRPAMPAERDPLAPLRALQALAVLWAGLELLGALPASRPYADVTGPLPYAGPWLPAVLPAAGFLVLWRQSHAWMNGPLLRELAVALLALAAALAVLRAYTRRTWTASLRWLAVFDSALAALLVALDVVTPEVSVLLWFAAAGGRLLALAAEVRGASGRRGPRVTMLWRLAGWTASASLSWMLLAHVVFGNGRWRIAEYVALAAPVYLAAVLSLRRVIEAPERRAVTRSDPWKWVGGAVAALVTCIGPAAIALAWAGGMHVSVPEAALGLAPALLALAPRPAGVRTDDLPPLLRAPVAAGATARDFALSVFRLVVTLERQLAAAVGALLRGLGAPARDLHTGDAQEYLLFLVGLSVLSLLLPLLR</sequence>
<reference evidence="2" key="1">
    <citation type="submission" date="2020-07" db="EMBL/GenBank/DDBJ databases">
        <title>Huge and variable diversity of episymbiotic CPR bacteria and DPANN archaea in groundwater ecosystems.</title>
        <authorList>
            <person name="He C.Y."/>
            <person name="Keren R."/>
            <person name="Whittaker M."/>
            <person name="Farag I.F."/>
            <person name="Doudna J."/>
            <person name="Cate J.H.D."/>
            <person name="Banfield J.F."/>
        </authorList>
    </citation>
    <scope>NUCLEOTIDE SEQUENCE</scope>
    <source>
        <strain evidence="2">NC_groundwater_1813_Pr3_B-0.1um_71_17</strain>
    </source>
</reference>
<feature type="transmembrane region" description="Helical" evidence="1">
    <location>
        <begin position="221"/>
        <end position="241"/>
    </location>
</feature>
<feature type="transmembrane region" description="Helical" evidence="1">
    <location>
        <begin position="346"/>
        <end position="368"/>
    </location>
</feature>
<feature type="transmembrane region" description="Helical" evidence="1">
    <location>
        <begin position="247"/>
        <end position="267"/>
    </location>
</feature>
<feature type="transmembrane region" description="Helical" evidence="1">
    <location>
        <begin position="159"/>
        <end position="179"/>
    </location>
</feature>
<keyword evidence="1" id="KW-1133">Transmembrane helix</keyword>
<comment type="caution">
    <text evidence="2">The sequence shown here is derived from an EMBL/GenBank/DDBJ whole genome shotgun (WGS) entry which is preliminary data.</text>
</comment>
<feature type="transmembrane region" description="Helical" evidence="1">
    <location>
        <begin position="39"/>
        <end position="58"/>
    </location>
</feature>
<evidence type="ECO:0000313" key="3">
    <source>
        <dbReference type="Proteomes" id="UP000696931"/>
    </source>
</evidence>
<dbReference type="EMBL" id="JACRIW010000096">
    <property type="protein sequence ID" value="MBI5170514.1"/>
    <property type="molecule type" value="Genomic_DNA"/>
</dbReference>
<name>A0A933SIH2_UNCEI</name>
<dbReference type="Proteomes" id="UP000696931">
    <property type="component" value="Unassembled WGS sequence"/>
</dbReference>
<feature type="transmembrane region" description="Helical" evidence="1">
    <location>
        <begin position="128"/>
        <end position="147"/>
    </location>
</feature>
<feature type="transmembrane region" description="Helical" evidence="1">
    <location>
        <begin position="12"/>
        <end position="33"/>
    </location>
</feature>
<evidence type="ECO:0000256" key="1">
    <source>
        <dbReference type="SAM" id="Phobius"/>
    </source>
</evidence>
<organism evidence="2 3">
    <name type="scientific">Eiseniibacteriota bacterium</name>
    <dbReference type="NCBI Taxonomy" id="2212470"/>
    <lineage>
        <taxon>Bacteria</taxon>
        <taxon>Candidatus Eiseniibacteriota</taxon>
    </lineage>
</organism>
<protein>
    <submittedName>
        <fullName evidence="2">Uncharacterized protein</fullName>
    </submittedName>
</protein>
<dbReference type="AlphaFoldDB" id="A0A933SIH2"/>
<proteinExistence type="predicted"/>
<feature type="transmembrane region" description="Helical" evidence="1">
    <location>
        <begin position="279"/>
        <end position="302"/>
    </location>
</feature>
<evidence type="ECO:0000313" key="2">
    <source>
        <dbReference type="EMBL" id="MBI5170514.1"/>
    </source>
</evidence>
<keyword evidence="1" id="KW-0812">Transmembrane</keyword>
<feature type="transmembrane region" description="Helical" evidence="1">
    <location>
        <begin position="308"/>
        <end position="326"/>
    </location>
</feature>
<keyword evidence="1" id="KW-0472">Membrane</keyword>
<gene>
    <name evidence="2" type="ORF">HZA61_13585</name>
</gene>